<keyword evidence="3" id="KW-1185">Reference proteome</keyword>
<proteinExistence type="predicted"/>
<feature type="transmembrane region" description="Helical" evidence="1">
    <location>
        <begin position="143"/>
        <end position="162"/>
    </location>
</feature>
<name>A0AAN9I6L6_CROPI</name>
<keyword evidence="1" id="KW-0812">Transmembrane</keyword>
<evidence type="ECO:0000313" key="2">
    <source>
        <dbReference type="EMBL" id="KAK7266889.1"/>
    </source>
</evidence>
<protein>
    <submittedName>
        <fullName evidence="2">Uncharacterized protein</fullName>
    </submittedName>
</protein>
<feature type="transmembrane region" description="Helical" evidence="1">
    <location>
        <begin position="39"/>
        <end position="59"/>
    </location>
</feature>
<organism evidence="2 3">
    <name type="scientific">Crotalaria pallida</name>
    <name type="common">Smooth rattlebox</name>
    <name type="synonym">Crotalaria striata</name>
    <dbReference type="NCBI Taxonomy" id="3830"/>
    <lineage>
        <taxon>Eukaryota</taxon>
        <taxon>Viridiplantae</taxon>
        <taxon>Streptophyta</taxon>
        <taxon>Embryophyta</taxon>
        <taxon>Tracheophyta</taxon>
        <taxon>Spermatophyta</taxon>
        <taxon>Magnoliopsida</taxon>
        <taxon>eudicotyledons</taxon>
        <taxon>Gunneridae</taxon>
        <taxon>Pentapetalae</taxon>
        <taxon>rosids</taxon>
        <taxon>fabids</taxon>
        <taxon>Fabales</taxon>
        <taxon>Fabaceae</taxon>
        <taxon>Papilionoideae</taxon>
        <taxon>50 kb inversion clade</taxon>
        <taxon>genistoids sensu lato</taxon>
        <taxon>core genistoids</taxon>
        <taxon>Crotalarieae</taxon>
        <taxon>Crotalaria</taxon>
    </lineage>
</organism>
<dbReference type="AlphaFoldDB" id="A0AAN9I6L6"/>
<keyword evidence="1" id="KW-1133">Transmembrane helix</keyword>
<evidence type="ECO:0000313" key="3">
    <source>
        <dbReference type="Proteomes" id="UP001372338"/>
    </source>
</evidence>
<sequence>MTHSSAPNNLLLSTPNPANHHLLVTAAGPSFDPTPHHPLQPLFLALALAPLFLSPSFILSSTRKPLGRLGSGAAVLKEINPLEVRIRVLPPHWSSFPFSLSLSLSLLNLPKLGARSFSLLLLVFHLFPVSYFSHLFSHSVARFIPIALHYLSLSLSFFQTLIPKLIHIPFPN</sequence>
<dbReference type="EMBL" id="JAYWIO010000004">
    <property type="protein sequence ID" value="KAK7266889.1"/>
    <property type="molecule type" value="Genomic_DNA"/>
</dbReference>
<accession>A0AAN9I6L6</accession>
<feature type="transmembrane region" description="Helical" evidence="1">
    <location>
        <begin position="117"/>
        <end position="137"/>
    </location>
</feature>
<dbReference type="Proteomes" id="UP001372338">
    <property type="component" value="Unassembled WGS sequence"/>
</dbReference>
<reference evidence="2 3" key="1">
    <citation type="submission" date="2024-01" db="EMBL/GenBank/DDBJ databases">
        <title>The genomes of 5 underutilized Papilionoideae crops provide insights into root nodulation and disease resistanc.</title>
        <authorList>
            <person name="Yuan L."/>
        </authorList>
    </citation>
    <scope>NUCLEOTIDE SEQUENCE [LARGE SCALE GENOMIC DNA]</scope>
    <source>
        <strain evidence="2">ZHUSHIDOU_FW_LH</strain>
        <tissue evidence="2">Leaf</tissue>
    </source>
</reference>
<gene>
    <name evidence="2" type="ORF">RIF29_19549</name>
</gene>
<keyword evidence="1" id="KW-0472">Membrane</keyword>
<comment type="caution">
    <text evidence="2">The sequence shown here is derived from an EMBL/GenBank/DDBJ whole genome shotgun (WGS) entry which is preliminary data.</text>
</comment>
<evidence type="ECO:0000256" key="1">
    <source>
        <dbReference type="SAM" id="Phobius"/>
    </source>
</evidence>